<dbReference type="RefSeq" id="WP_065169855.1">
    <property type="nucleotide sequence ID" value="NZ_CP044225.1"/>
</dbReference>
<protein>
    <submittedName>
        <fullName evidence="1">Uncharacterized protein</fullName>
    </submittedName>
</protein>
<dbReference type="Proteomes" id="UP000092188">
    <property type="component" value="Unassembled WGS sequence"/>
</dbReference>
<comment type="caution">
    <text evidence="1">The sequence shown here is derived from an EMBL/GenBank/DDBJ whole genome shotgun (WGS) entry which is preliminary data.</text>
</comment>
<dbReference type="EMBL" id="MAGQ01000008">
    <property type="protein sequence ID" value="OBU78506.1"/>
    <property type="molecule type" value="Genomic_DNA"/>
</dbReference>
<reference evidence="1 2" key="1">
    <citation type="submission" date="2016-06" db="EMBL/GenBank/DDBJ databases">
        <authorList>
            <person name="Ricketts C."/>
            <person name="Pickler L."/>
            <person name="Maurer J."/>
            <person name="Ayyampalayam S."/>
            <person name="Garcia M."/>
            <person name="Ferguson-Noel N.M."/>
        </authorList>
    </citation>
    <scope>NUCLEOTIDE SEQUENCE [LARGE SCALE GENOMIC DNA]</scope>
    <source>
        <strain evidence="1 2">K6356</strain>
    </source>
</reference>
<evidence type="ECO:0000313" key="1">
    <source>
        <dbReference type="EMBL" id="OBU78506.1"/>
    </source>
</evidence>
<evidence type="ECO:0000313" key="2">
    <source>
        <dbReference type="Proteomes" id="UP000092188"/>
    </source>
</evidence>
<proteinExistence type="predicted"/>
<dbReference type="AlphaFoldDB" id="A0AB36DRZ4"/>
<gene>
    <name evidence="1" type="ORF">BAY36_02250</name>
</gene>
<sequence>MLSNKGVHFILMPFHEFQRNINVDALTNFLKNDRVVDQTNEEAIRANSSVIVDDQDDEWYDNSIVTTYVTDLVEKNPDKKIALWSNSDHMRKPYSYSSISA</sequence>
<organism evidence="1 2">
    <name type="scientific">Mycoplasmoides gallisepticum</name>
    <name type="common">Mycoplasma gallisepticum</name>
    <dbReference type="NCBI Taxonomy" id="2096"/>
    <lineage>
        <taxon>Bacteria</taxon>
        <taxon>Bacillati</taxon>
        <taxon>Mycoplasmatota</taxon>
        <taxon>Mycoplasmoidales</taxon>
        <taxon>Mycoplasmoidaceae</taxon>
        <taxon>Mycoplasmoides</taxon>
    </lineage>
</organism>
<accession>A0AB36DRZ4</accession>
<name>A0AB36DRZ4_MYCGL</name>